<proteinExistence type="predicted"/>
<dbReference type="GO" id="GO:0003824">
    <property type="term" value="F:catalytic activity"/>
    <property type="evidence" value="ECO:0007669"/>
    <property type="project" value="InterPro"/>
</dbReference>
<gene>
    <name evidence="1" type="ORF">MNBD_BACTEROID01-1919</name>
</gene>
<dbReference type="InterPro" id="IPR058240">
    <property type="entry name" value="rSAM_sf"/>
</dbReference>
<accession>A0A3B0UIL5</accession>
<protein>
    <recommendedName>
        <fullName evidence="2">Elp3/MiaA/NifB-like radical SAM core domain-containing protein</fullName>
    </recommendedName>
</protein>
<dbReference type="InterPro" id="IPR007197">
    <property type="entry name" value="rSAM"/>
</dbReference>
<evidence type="ECO:0000313" key="1">
    <source>
        <dbReference type="EMBL" id="VAW24389.1"/>
    </source>
</evidence>
<dbReference type="SFLD" id="SFLDS00029">
    <property type="entry name" value="Radical_SAM"/>
    <property type="match status" value="1"/>
</dbReference>
<organism evidence="1">
    <name type="scientific">hydrothermal vent metagenome</name>
    <dbReference type="NCBI Taxonomy" id="652676"/>
    <lineage>
        <taxon>unclassified sequences</taxon>
        <taxon>metagenomes</taxon>
        <taxon>ecological metagenomes</taxon>
    </lineage>
</organism>
<dbReference type="InterPro" id="IPR005909">
    <property type="entry name" value="RaSEA"/>
</dbReference>
<sequence length="315" mass="35349">MNKYPDTKIDDQWILSKRGRKNPASPLKPYGYFIEKERTASGAVEDVSTILLTNSECPFRCLMCDLWKNTTDEPIPEGSIPAQIEFALSKLPATKHLKLYNSGSFFDNRAIPVKDYEKIALLVNHFETVIVESHPGFINKNSLLFQRLIKPKLHVAIGLETVHPEILPLLNKKMDLAGFRRSVRFLAHNGIPSRAFILLRPPFLSEQEGVLWAKKSIDYAFNTGVSAATVIPVRAGNGAMDVLSAGNYFEQPGIRSLENVIEYGIRMNAGPVFADLWDIGHFSTCDKCLAMRKGRLTQMNLHQEIPPQVNCSCSF</sequence>
<dbReference type="AlphaFoldDB" id="A0A3B0UIL5"/>
<evidence type="ECO:0008006" key="2">
    <source>
        <dbReference type="Google" id="ProtNLM"/>
    </source>
</evidence>
<dbReference type="PIRSF" id="PIRSF004954">
    <property type="entry name" value="Radical_SAM"/>
    <property type="match status" value="1"/>
</dbReference>
<name>A0A3B0UIL5_9ZZZZ</name>
<dbReference type="GO" id="GO:0051536">
    <property type="term" value="F:iron-sulfur cluster binding"/>
    <property type="evidence" value="ECO:0007669"/>
    <property type="project" value="InterPro"/>
</dbReference>
<dbReference type="SUPFAM" id="SSF102114">
    <property type="entry name" value="Radical SAM enzymes"/>
    <property type="match status" value="1"/>
</dbReference>
<dbReference type="EMBL" id="UOEP01000213">
    <property type="protein sequence ID" value="VAW24389.1"/>
    <property type="molecule type" value="Genomic_DNA"/>
</dbReference>
<reference evidence="1" key="1">
    <citation type="submission" date="2018-06" db="EMBL/GenBank/DDBJ databases">
        <authorList>
            <person name="Zhirakovskaya E."/>
        </authorList>
    </citation>
    <scope>NUCLEOTIDE SEQUENCE</scope>
</reference>